<dbReference type="InterPro" id="IPR036737">
    <property type="entry name" value="OmpA-like_sf"/>
</dbReference>
<dbReference type="PROSITE" id="PS51123">
    <property type="entry name" value="OMPA_2"/>
    <property type="match status" value="1"/>
</dbReference>
<name>A0A221K5G1_9RHOB</name>
<gene>
    <name evidence="7" type="primary">oprF</name>
    <name evidence="7" type="ORF">SULPSESMR1_03454</name>
</gene>
<dbReference type="RefSeq" id="WP_240311413.1">
    <property type="nucleotide sequence ID" value="NZ_CP022415.1"/>
</dbReference>
<proteinExistence type="predicted"/>
<dbReference type="PANTHER" id="PTHR30329:SF21">
    <property type="entry name" value="LIPOPROTEIN YIAD-RELATED"/>
    <property type="match status" value="1"/>
</dbReference>
<dbReference type="Gene3D" id="3.30.1330.60">
    <property type="entry name" value="OmpA-like domain"/>
    <property type="match status" value="1"/>
</dbReference>
<accession>A0A221K5G1</accession>
<dbReference type="InterPro" id="IPR006665">
    <property type="entry name" value="OmpA-like"/>
</dbReference>
<reference evidence="7 8" key="1">
    <citation type="submission" date="2017-07" db="EMBL/GenBank/DDBJ databases">
        <title>Genome Sequence of Sulfitobacter pseudonitzschiae Strain SMR1 Isolated from a culture of the Diatom Skeletonema marinoi.</title>
        <authorList>
            <person name="Topel M."/>
            <person name="Pinder M.I.M."/>
            <person name="Johansson O.N."/>
            <person name="Kourtchenko O."/>
            <person name="Godhe A."/>
            <person name="Clarke A.K."/>
        </authorList>
    </citation>
    <scope>NUCLEOTIDE SEQUENCE [LARGE SCALE GENOMIC DNA]</scope>
    <source>
        <strain evidence="7 8">SMR1</strain>
    </source>
</reference>
<dbReference type="EMBL" id="CP022415">
    <property type="protein sequence ID" value="ASM74226.1"/>
    <property type="molecule type" value="Genomic_DNA"/>
</dbReference>
<dbReference type="PANTHER" id="PTHR30329">
    <property type="entry name" value="STATOR ELEMENT OF FLAGELLAR MOTOR COMPLEX"/>
    <property type="match status" value="1"/>
</dbReference>
<sequence>MKARLAIIALSGWATAAPVQALQLALPSNARETVERNSTLDRYLAPIAPFQYGAGVPTLDIEGEVRRQAWRIASPGLTTLQVLIPLRKQLKAAGFDIVLDCDQSSCGGFDFRFNVEVLPAPNMRVNMRAYRFVTAVNGPLDDPESVMTLMVSTTATAAYVQIIAAGALDPEEDAVATGAETPPPQAGPVVVPETADGFDQQLGAAGHIVLDGLDFDTGTSALGAGPFESLQRLAGFLLAQPDVTIAVVGHTDSVGSQDVNISLSRERARAVRQRLIDAYNVNPEQLQAEGMGYLAPRASNLSAEGRELNRRVEAVLLSKR</sequence>
<feature type="chain" id="PRO_5012442969" evidence="5">
    <location>
        <begin position="17"/>
        <end position="320"/>
    </location>
</feature>
<feature type="domain" description="OmpA-like" evidence="6">
    <location>
        <begin position="202"/>
        <end position="320"/>
    </location>
</feature>
<protein>
    <submittedName>
        <fullName evidence="7">Outer membrane porin F</fullName>
    </submittedName>
</protein>
<keyword evidence="2 4" id="KW-0472">Membrane</keyword>
<organism evidence="7 8">
    <name type="scientific">Pseudosulfitobacter pseudonitzschiae</name>
    <dbReference type="NCBI Taxonomy" id="1402135"/>
    <lineage>
        <taxon>Bacteria</taxon>
        <taxon>Pseudomonadati</taxon>
        <taxon>Pseudomonadota</taxon>
        <taxon>Alphaproteobacteria</taxon>
        <taxon>Rhodobacterales</taxon>
        <taxon>Roseobacteraceae</taxon>
        <taxon>Pseudosulfitobacter</taxon>
    </lineage>
</organism>
<evidence type="ECO:0000256" key="5">
    <source>
        <dbReference type="SAM" id="SignalP"/>
    </source>
</evidence>
<dbReference type="GO" id="GO:0009279">
    <property type="term" value="C:cell outer membrane"/>
    <property type="evidence" value="ECO:0007669"/>
    <property type="project" value="UniProtKB-SubCell"/>
</dbReference>
<dbReference type="InterPro" id="IPR050330">
    <property type="entry name" value="Bact_OuterMem_StrucFunc"/>
</dbReference>
<dbReference type="AlphaFoldDB" id="A0A221K5G1"/>
<dbReference type="CDD" id="cd07185">
    <property type="entry name" value="OmpA_C-like"/>
    <property type="match status" value="1"/>
</dbReference>
<evidence type="ECO:0000256" key="1">
    <source>
        <dbReference type="ARBA" id="ARBA00004442"/>
    </source>
</evidence>
<evidence type="ECO:0000313" key="7">
    <source>
        <dbReference type="EMBL" id="ASM74226.1"/>
    </source>
</evidence>
<dbReference type="PRINTS" id="PR01021">
    <property type="entry name" value="OMPADOMAIN"/>
</dbReference>
<evidence type="ECO:0000256" key="2">
    <source>
        <dbReference type="ARBA" id="ARBA00023136"/>
    </source>
</evidence>
<dbReference type="SUPFAM" id="SSF103088">
    <property type="entry name" value="OmpA-like"/>
    <property type="match status" value="1"/>
</dbReference>
<dbReference type="Pfam" id="PF00691">
    <property type="entry name" value="OmpA"/>
    <property type="match status" value="1"/>
</dbReference>
<evidence type="ECO:0000256" key="3">
    <source>
        <dbReference type="ARBA" id="ARBA00023237"/>
    </source>
</evidence>
<dbReference type="KEGG" id="spse:SULPSESMR1_03454"/>
<evidence type="ECO:0000259" key="6">
    <source>
        <dbReference type="PROSITE" id="PS51123"/>
    </source>
</evidence>
<dbReference type="InterPro" id="IPR006664">
    <property type="entry name" value="OMP_bac"/>
</dbReference>
<evidence type="ECO:0000313" key="8">
    <source>
        <dbReference type="Proteomes" id="UP000199754"/>
    </source>
</evidence>
<keyword evidence="3" id="KW-0998">Cell outer membrane</keyword>
<keyword evidence="5" id="KW-0732">Signal</keyword>
<dbReference type="Proteomes" id="UP000199754">
    <property type="component" value="Chromosome"/>
</dbReference>
<evidence type="ECO:0000256" key="4">
    <source>
        <dbReference type="PROSITE-ProRule" id="PRU00473"/>
    </source>
</evidence>
<keyword evidence="8" id="KW-1185">Reference proteome</keyword>
<comment type="subcellular location">
    <subcellularLocation>
        <location evidence="1">Cell outer membrane</location>
    </subcellularLocation>
</comment>
<feature type="signal peptide" evidence="5">
    <location>
        <begin position="1"/>
        <end position="16"/>
    </location>
</feature>